<organism evidence="1 2">
    <name type="scientific">Aspergillus versicolor CBS 583.65</name>
    <dbReference type="NCBI Taxonomy" id="1036611"/>
    <lineage>
        <taxon>Eukaryota</taxon>
        <taxon>Fungi</taxon>
        <taxon>Dikarya</taxon>
        <taxon>Ascomycota</taxon>
        <taxon>Pezizomycotina</taxon>
        <taxon>Eurotiomycetes</taxon>
        <taxon>Eurotiomycetidae</taxon>
        <taxon>Eurotiales</taxon>
        <taxon>Aspergillaceae</taxon>
        <taxon>Aspergillus</taxon>
        <taxon>Aspergillus subgen. Nidulantes</taxon>
    </lineage>
</organism>
<gene>
    <name evidence="1" type="ORF">ASPVEDRAFT_71894</name>
</gene>
<dbReference type="VEuPathDB" id="FungiDB:ASPVEDRAFT_71894"/>
<evidence type="ECO:0000313" key="2">
    <source>
        <dbReference type="Proteomes" id="UP000184073"/>
    </source>
</evidence>
<protein>
    <submittedName>
        <fullName evidence="1">Uncharacterized protein</fullName>
    </submittedName>
</protein>
<evidence type="ECO:0000313" key="1">
    <source>
        <dbReference type="EMBL" id="OJJ01914.1"/>
    </source>
</evidence>
<proteinExistence type="predicted"/>
<accession>A0A1L9PK70</accession>
<keyword evidence="2" id="KW-1185">Reference proteome</keyword>
<dbReference type="EMBL" id="KV878128">
    <property type="protein sequence ID" value="OJJ01914.1"/>
    <property type="molecule type" value="Genomic_DNA"/>
</dbReference>
<dbReference type="STRING" id="1036611.A0A1L9PK70"/>
<dbReference type="Proteomes" id="UP000184073">
    <property type="component" value="Unassembled WGS sequence"/>
</dbReference>
<sequence length="247" mass="28698">MRKRLSVQLPIQMHRRIRIRNAVTPFCVSIEHQFPPILAQPFRRLQHLVFGLTDDEWNTLSTYFAHFEDLGVTVQLKPWLEAESQRLKGILMDEMSRGVQPTPGLVYQYTDILHQRTMNHEASRLAFYKWKATAAGLEGTAASRGLRTNRKLVYWWWARWLNKQCAQAGGCCGRACKCCIRDNARDLDFETWGGHCTPACPCCLHHLGVDRAIEQLGSGREPRFDSREMRKTRFNRKMLNAYAFGLW</sequence>
<name>A0A1L9PK70_ASPVE</name>
<dbReference type="GeneID" id="63731652"/>
<dbReference type="RefSeq" id="XP_040667676.1">
    <property type="nucleotide sequence ID" value="XM_040816141.1"/>
</dbReference>
<dbReference type="AlphaFoldDB" id="A0A1L9PK70"/>
<reference evidence="2" key="1">
    <citation type="journal article" date="2017" name="Genome Biol.">
        <title>Comparative genomics reveals high biological diversity and specific adaptations in the industrially and medically important fungal genus Aspergillus.</title>
        <authorList>
            <person name="de Vries R.P."/>
            <person name="Riley R."/>
            <person name="Wiebenga A."/>
            <person name="Aguilar-Osorio G."/>
            <person name="Amillis S."/>
            <person name="Uchima C.A."/>
            <person name="Anderluh G."/>
            <person name="Asadollahi M."/>
            <person name="Askin M."/>
            <person name="Barry K."/>
            <person name="Battaglia E."/>
            <person name="Bayram O."/>
            <person name="Benocci T."/>
            <person name="Braus-Stromeyer S.A."/>
            <person name="Caldana C."/>
            <person name="Canovas D."/>
            <person name="Cerqueira G.C."/>
            <person name="Chen F."/>
            <person name="Chen W."/>
            <person name="Choi C."/>
            <person name="Clum A."/>
            <person name="Dos Santos R.A."/>
            <person name="Damasio A.R."/>
            <person name="Diallinas G."/>
            <person name="Emri T."/>
            <person name="Fekete E."/>
            <person name="Flipphi M."/>
            <person name="Freyberg S."/>
            <person name="Gallo A."/>
            <person name="Gournas C."/>
            <person name="Habgood R."/>
            <person name="Hainaut M."/>
            <person name="Harispe M.L."/>
            <person name="Henrissat B."/>
            <person name="Hilden K.S."/>
            <person name="Hope R."/>
            <person name="Hossain A."/>
            <person name="Karabika E."/>
            <person name="Karaffa L."/>
            <person name="Karanyi Z."/>
            <person name="Krasevec N."/>
            <person name="Kuo A."/>
            <person name="Kusch H."/>
            <person name="LaButti K."/>
            <person name="Lagendijk E.L."/>
            <person name="Lapidus A."/>
            <person name="Levasseur A."/>
            <person name="Lindquist E."/>
            <person name="Lipzen A."/>
            <person name="Logrieco A.F."/>
            <person name="MacCabe A."/>
            <person name="Maekelae M.R."/>
            <person name="Malavazi I."/>
            <person name="Melin P."/>
            <person name="Meyer V."/>
            <person name="Mielnichuk N."/>
            <person name="Miskei M."/>
            <person name="Molnar A.P."/>
            <person name="Mule G."/>
            <person name="Ngan C.Y."/>
            <person name="Orejas M."/>
            <person name="Orosz E."/>
            <person name="Ouedraogo J.P."/>
            <person name="Overkamp K.M."/>
            <person name="Park H.-S."/>
            <person name="Perrone G."/>
            <person name="Piumi F."/>
            <person name="Punt P.J."/>
            <person name="Ram A.F."/>
            <person name="Ramon A."/>
            <person name="Rauscher S."/>
            <person name="Record E."/>
            <person name="Riano-Pachon D.M."/>
            <person name="Robert V."/>
            <person name="Roehrig J."/>
            <person name="Ruller R."/>
            <person name="Salamov A."/>
            <person name="Salih N.S."/>
            <person name="Samson R.A."/>
            <person name="Sandor E."/>
            <person name="Sanguinetti M."/>
            <person name="Schuetze T."/>
            <person name="Sepcic K."/>
            <person name="Shelest E."/>
            <person name="Sherlock G."/>
            <person name="Sophianopoulou V."/>
            <person name="Squina F.M."/>
            <person name="Sun H."/>
            <person name="Susca A."/>
            <person name="Todd R.B."/>
            <person name="Tsang A."/>
            <person name="Unkles S.E."/>
            <person name="van de Wiele N."/>
            <person name="van Rossen-Uffink D."/>
            <person name="Oliveira J.V."/>
            <person name="Vesth T.C."/>
            <person name="Visser J."/>
            <person name="Yu J.-H."/>
            <person name="Zhou M."/>
            <person name="Andersen M.R."/>
            <person name="Archer D.B."/>
            <person name="Baker S.E."/>
            <person name="Benoit I."/>
            <person name="Brakhage A.A."/>
            <person name="Braus G.H."/>
            <person name="Fischer R."/>
            <person name="Frisvad J.C."/>
            <person name="Goldman G.H."/>
            <person name="Houbraken J."/>
            <person name="Oakley B."/>
            <person name="Pocsi I."/>
            <person name="Scazzocchio C."/>
            <person name="Seiboth B."/>
            <person name="vanKuyk P.A."/>
            <person name="Wortman J."/>
            <person name="Dyer P.S."/>
            <person name="Grigoriev I.V."/>
        </authorList>
    </citation>
    <scope>NUCLEOTIDE SEQUENCE [LARGE SCALE GENOMIC DNA]</scope>
    <source>
        <strain evidence="2">CBS 583.65</strain>
    </source>
</reference>
<dbReference type="OrthoDB" id="4474782at2759"/>